<reference evidence="3 4" key="1">
    <citation type="submission" date="2018-02" db="EMBL/GenBank/DDBJ databases">
        <title>Genome sequencing of Solimonas sp. HR-BB.</title>
        <authorList>
            <person name="Lee Y."/>
            <person name="Jeon C.O."/>
        </authorList>
    </citation>
    <scope>NUCLEOTIDE SEQUENCE [LARGE SCALE GENOMIC DNA]</scope>
    <source>
        <strain evidence="3 4">HR-BB</strain>
    </source>
</reference>
<accession>A0A2S5TEB5</accession>
<evidence type="ECO:0000259" key="2">
    <source>
        <dbReference type="Pfam" id="PF00561"/>
    </source>
</evidence>
<dbReference type="InterPro" id="IPR051321">
    <property type="entry name" value="PHA/PHB_synthase"/>
</dbReference>
<dbReference type="PANTHER" id="PTHR36837:SF4">
    <property type="entry name" value="BLR0908 PROTEIN"/>
    <property type="match status" value="1"/>
</dbReference>
<protein>
    <submittedName>
        <fullName evidence="3">Alpha/beta hydrolase</fullName>
    </submittedName>
</protein>
<dbReference type="AlphaFoldDB" id="A0A2S5TEB5"/>
<sequence>MNRLQKEALDQGLKLHERIAAMADNAFDWLFLRETLIKSGLTPFETVYAGDPMSLRYYPPPAESSIELADGSRMGVREQRHPVPLVLVPPLGVTTETFDLLPQRSLVRYLSARGFHVYLIDWGKPAKRHAGLGLKDYAIDMFGTALAEVRAHSGVKEVSLMGWCMGGLLCLMHMGFSQDKHIRNLITIASPIDLRGGGIVARSATVLNTPAKLVRRFSSLRLHMLDPIRLHAPGWLTTLAFKMTDPVGAITTYWDLLARLWDRDFVESYSTTADYLNNMLLYPGGVIQDMVVKMAIDNQLAAGRIEVRDRVADLTKIKANLLVFAGDSDILVPAQIARRSIDVVASKDKEFRVAPGGHMGVILGSGAPRSVWEASALWLDERSGLEEAPTRETAATASLRRARRSRIADDPTL</sequence>
<dbReference type="GO" id="GO:0016787">
    <property type="term" value="F:hydrolase activity"/>
    <property type="evidence" value="ECO:0007669"/>
    <property type="project" value="UniProtKB-KW"/>
</dbReference>
<name>A0A2S5TEB5_9GAMM</name>
<feature type="region of interest" description="Disordered" evidence="1">
    <location>
        <begin position="388"/>
        <end position="413"/>
    </location>
</feature>
<dbReference type="SUPFAM" id="SSF53474">
    <property type="entry name" value="alpha/beta-Hydrolases"/>
    <property type="match status" value="1"/>
</dbReference>
<dbReference type="RefSeq" id="WP_104230916.1">
    <property type="nucleotide sequence ID" value="NZ_PSNW01000007.1"/>
</dbReference>
<keyword evidence="4" id="KW-1185">Reference proteome</keyword>
<dbReference type="OrthoDB" id="9767934at2"/>
<feature type="domain" description="AB hydrolase-1" evidence="2">
    <location>
        <begin position="103"/>
        <end position="363"/>
    </location>
</feature>
<gene>
    <name evidence="3" type="ORF">C3942_13695</name>
</gene>
<keyword evidence="3" id="KW-0378">Hydrolase</keyword>
<organism evidence="3 4">
    <name type="scientific">Solimonas fluminis</name>
    <dbReference type="NCBI Taxonomy" id="2086571"/>
    <lineage>
        <taxon>Bacteria</taxon>
        <taxon>Pseudomonadati</taxon>
        <taxon>Pseudomonadota</taxon>
        <taxon>Gammaproteobacteria</taxon>
        <taxon>Nevskiales</taxon>
        <taxon>Nevskiaceae</taxon>
        <taxon>Solimonas</taxon>
    </lineage>
</organism>
<evidence type="ECO:0000313" key="4">
    <source>
        <dbReference type="Proteomes" id="UP000238220"/>
    </source>
</evidence>
<dbReference type="EMBL" id="PSNW01000007">
    <property type="protein sequence ID" value="PPE73320.1"/>
    <property type="molecule type" value="Genomic_DNA"/>
</dbReference>
<dbReference type="Proteomes" id="UP000238220">
    <property type="component" value="Unassembled WGS sequence"/>
</dbReference>
<evidence type="ECO:0000256" key="1">
    <source>
        <dbReference type="SAM" id="MobiDB-lite"/>
    </source>
</evidence>
<proteinExistence type="predicted"/>
<evidence type="ECO:0000313" key="3">
    <source>
        <dbReference type="EMBL" id="PPE73320.1"/>
    </source>
</evidence>
<dbReference type="InterPro" id="IPR029058">
    <property type="entry name" value="AB_hydrolase_fold"/>
</dbReference>
<dbReference type="PANTHER" id="PTHR36837">
    <property type="entry name" value="POLY(3-HYDROXYALKANOATE) POLYMERASE SUBUNIT PHAC"/>
    <property type="match status" value="1"/>
</dbReference>
<dbReference type="Gene3D" id="3.40.50.1820">
    <property type="entry name" value="alpha/beta hydrolase"/>
    <property type="match status" value="1"/>
</dbReference>
<comment type="caution">
    <text evidence="3">The sequence shown here is derived from an EMBL/GenBank/DDBJ whole genome shotgun (WGS) entry which is preliminary data.</text>
</comment>
<dbReference type="Pfam" id="PF00561">
    <property type="entry name" value="Abhydrolase_1"/>
    <property type="match status" value="1"/>
</dbReference>
<dbReference type="InterPro" id="IPR000073">
    <property type="entry name" value="AB_hydrolase_1"/>
</dbReference>